<gene>
    <name evidence="1" type="ORF">Theth_1945</name>
</gene>
<proteinExistence type="predicted"/>
<name>F7YWK4_9THEM</name>
<dbReference type="Proteomes" id="UP000006804">
    <property type="component" value="Chromosome"/>
</dbReference>
<dbReference type="PATRIC" id="fig|688269.3.peg.2007"/>
<sequence length="62" mass="7177" precursor="true">MDLNVLNLDPVKRLLRSYPRIVVIKAALQVLRSGRQINTENIEKAINDIMNNEKDDEEEGRD</sequence>
<protein>
    <submittedName>
        <fullName evidence="1">Uncharacterized protein</fullName>
    </submittedName>
</protein>
<evidence type="ECO:0000313" key="1">
    <source>
        <dbReference type="EMBL" id="AEH51985.1"/>
    </source>
</evidence>
<dbReference type="STRING" id="688269.Theth_1945"/>
<organism evidence="1 2">
    <name type="scientific">Pseudothermotoga thermarum DSM 5069</name>
    <dbReference type="NCBI Taxonomy" id="688269"/>
    <lineage>
        <taxon>Bacteria</taxon>
        <taxon>Thermotogati</taxon>
        <taxon>Thermotogota</taxon>
        <taxon>Thermotogae</taxon>
        <taxon>Thermotogales</taxon>
        <taxon>Thermotogaceae</taxon>
        <taxon>Pseudothermotoga</taxon>
    </lineage>
</organism>
<dbReference type="KEGG" id="tta:Theth_1945"/>
<dbReference type="EMBL" id="CP002351">
    <property type="protein sequence ID" value="AEH51985.1"/>
    <property type="molecule type" value="Genomic_DNA"/>
</dbReference>
<keyword evidence="2" id="KW-1185">Reference proteome</keyword>
<dbReference type="HOGENOM" id="CLU_211547_0_0_0"/>
<reference evidence="1 2" key="1">
    <citation type="submission" date="2010-11" db="EMBL/GenBank/DDBJ databases">
        <title>The complete genome of Thermotoga thermarum DSM 5069.</title>
        <authorList>
            <consortium name="US DOE Joint Genome Institute (JGI-PGF)"/>
            <person name="Lucas S."/>
            <person name="Copeland A."/>
            <person name="Lapidus A."/>
            <person name="Bruce D."/>
            <person name="Goodwin L."/>
            <person name="Pitluck S."/>
            <person name="Kyrpides N."/>
            <person name="Mavromatis K."/>
            <person name="Ivanova N."/>
            <person name="Zeytun A."/>
            <person name="Brettin T."/>
            <person name="Detter J.C."/>
            <person name="Tapia R."/>
            <person name="Han C."/>
            <person name="Land M."/>
            <person name="Hauser L."/>
            <person name="Markowitz V."/>
            <person name="Cheng J.-F."/>
            <person name="Hugenholtz P."/>
            <person name="Woyke T."/>
            <person name="Wu D."/>
            <person name="Spring S."/>
            <person name="Schroeder M."/>
            <person name="Brambilla E."/>
            <person name="Klenk H.-P."/>
            <person name="Eisen J.A."/>
        </authorList>
    </citation>
    <scope>NUCLEOTIDE SEQUENCE [LARGE SCALE GENOMIC DNA]</scope>
    <source>
        <strain evidence="1 2">DSM 5069</strain>
    </source>
</reference>
<evidence type="ECO:0000313" key="2">
    <source>
        <dbReference type="Proteomes" id="UP000006804"/>
    </source>
</evidence>
<accession>F7YWK4</accession>
<dbReference type="AlphaFoldDB" id="F7YWK4"/>